<feature type="compositionally biased region" description="Basic and acidic residues" evidence="1">
    <location>
        <begin position="119"/>
        <end position="135"/>
    </location>
</feature>
<dbReference type="Proteomes" id="UP001178508">
    <property type="component" value="Chromosome 12"/>
</dbReference>
<evidence type="ECO:0000313" key="3">
    <source>
        <dbReference type="EMBL" id="CAJ1069344.1"/>
    </source>
</evidence>
<dbReference type="EMBL" id="OY660875">
    <property type="protein sequence ID" value="CAJ1069344.1"/>
    <property type="molecule type" value="Genomic_DNA"/>
</dbReference>
<dbReference type="CDD" id="cd00167">
    <property type="entry name" value="SANT"/>
    <property type="match status" value="1"/>
</dbReference>
<feature type="domain" description="Myb-like" evidence="2">
    <location>
        <begin position="400"/>
        <end position="467"/>
    </location>
</feature>
<dbReference type="InterPro" id="IPR053078">
    <property type="entry name" value="TTF1-like"/>
</dbReference>
<feature type="domain" description="Myb-like" evidence="2">
    <location>
        <begin position="349"/>
        <end position="398"/>
    </location>
</feature>
<dbReference type="PROSITE" id="PS50090">
    <property type="entry name" value="MYB_LIKE"/>
    <property type="match status" value="2"/>
</dbReference>
<protein>
    <submittedName>
        <fullName evidence="3">Transcription termination factor 1-like</fullName>
    </submittedName>
</protein>
<proteinExistence type="predicted"/>
<dbReference type="GO" id="GO:0006363">
    <property type="term" value="P:termination of RNA polymerase I transcription"/>
    <property type="evidence" value="ECO:0007669"/>
    <property type="project" value="TreeGrafter"/>
</dbReference>
<dbReference type="PANTHER" id="PTHR46760">
    <property type="entry name" value="TRANSCRIPTION TERMINATION FACTOR 1"/>
    <property type="match status" value="1"/>
</dbReference>
<accession>A0AAV1G8M0</accession>
<dbReference type="PANTHER" id="PTHR46760:SF1">
    <property type="entry name" value="TRANSCRIPTION TERMINATION FACTOR 1"/>
    <property type="match status" value="1"/>
</dbReference>
<evidence type="ECO:0000256" key="1">
    <source>
        <dbReference type="SAM" id="MobiDB-lite"/>
    </source>
</evidence>
<dbReference type="GO" id="GO:0003682">
    <property type="term" value="F:chromatin binding"/>
    <property type="evidence" value="ECO:0007669"/>
    <property type="project" value="TreeGrafter"/>
</dbReference>
<dbReference type="AlphaFoldDB" id="A0AAV1G8M0"/>
<dbReference type="SMART" id="SM00717">
    <property type="entry name" value="SANT"/>
    <property type="match status" value="2"/>
</dbReference>
<dbReference type="InterPro" id="IPR009057">
    <property type="entry name" value="Homeodomain-like_sf"/>
</dbReference>
<organism evidence="3 4">
    <name type="scientific">Xyrichtys novacula</name>
    <name type="common">Pearly razorfish</name>
    <name type="synonym">Hemipteronotus novacula</name>
    <dbReference type="NCBI Taxonomy" id="13765"/>
    <lineage>
        <taxon>Eukaryota</taxon>
        <taxon>Metazoa</taxon>
        <taxon>Chordata</taxon>
        <taxon>Craniata</taxon>
        <taxon>Vertebrata</taxon>
        <taxon>Euteleostomi</taxon>
        <taxon>Actinopterygii</taxon>
        <taxon>Neopterygii</taxon>
        <taxon>Teleostei</taxon>
        <taxon>Neoteleostei</taxon>
        <taxon>Acanthomorphata</taxon>
        <taxon>Eupercaria</taxon>
        <taxon>Labriformes</taxon>
        <taxon>Labridae</taxon>
        <taxon>Xyrichtys</taxon>
    </lineage>
</organism>
<sequence>MLNPATTTNKFSPTPSPSAMKAHEESPSPQKRKRSHSQQDNPKSVDMETPLKKKKKHRQENEDAILLSSPATDGDMSIKKKKKKKKKEPQQEEDRQDGESDPVMSTETIIKKKKKKKRKQEEEEMHVVEEDQVTEKRKKKNKKKKKQSEEESDFNEVIIATKSTVTKINQHDKDITETKSLSEKGTQMDRQFKMEEDESEVEIMLKEGQTAEKEKTKRRKTDSGGRSYSSLLAELEEYIPNVGKRLEPCIKEMIRYDLPRYRKFKEEGVSVRWGRFSNEENQQLRKNLEDFLALIGINMVPKVLFPHRYKNEEMEIRKLKAQHCFMEKLAVGIPRPSRQIIQRAKRMCDEENHMGQFSEEELKTLIKLQKRHGNNWRAISEKMGRSSFALEKRFACLAEKHGSWSQKEESRLKKALKPHLEALMRQNPTGSGLSRKQLCNNLPWVEISHMVKTRNWIQCRLKWFCLLKTKLGSGAGIFSRKVEGRQAKIQLINTLFNMGVDDIADIDWDEVANTVGKVTPICVQKTYRRLKVSKVPNWNSLSFGEIIDFLHSVVVPTLKKELDETLVREEEEEEEEEEQEQEQEEEGVEEEEEEEQQHQEIYQLSDIFNSEDEFEVDNTVNSRGRKKYR</sequence>
<dbReference type="Pfam" id="PF13921">
    <property type="entry name" value="Myb_DNA-bind_6"/>
    <property type="match status" value="1"/>
</dbReference>
<feature type="region of interest" description="Disordered" evidence="1">
    <location>
        <begin position="1"/>
        <end position="155"/>
    </location>
</feature>
<dbReference type="InterPro" id="IPR001005">
    <property type="entry name" value="SANT/Myb"/>
</dbReference>
<feature type="compositionally biased region" description="Polar residues" evidence="1">
    <location>
        <begin position="1"/>
        <end position="13"/>
    </location>
</feature>
<feature type="compositionally biased region" description="Basic residues" evidence="1">
    <location>
        <begin position="136"/>
        <end position="146"/>
    </location>
</feature>
<dbReference type="GO" id="GO:0005730">
    <property type="term" value="C:nucleolus"/>
    <property type="evidence" value="ECO:0007669"/>
    <property type="project" value="TreeGrafter"/>
</dbReference>
<reference evidence="3" key="1">
    <citation type="submission" date="2023-08" db="EMBL/GenBank/DDBJ databases">
        <authorList>
            <person name="Alioto T."/>
            <person name="Alioto T."/>
            <person name="Gomez Garrido J."/>
        </authorList>
    </citation>
    <scope>NUCLEOTIDE SEQUENCE</scope>
</reference>
<evidence type="ECO:0000313" key="4">
    <source>
        <dbReference type="Proteomes" id="UP001178508"/>
    </source>
</evidence>
<feature type="compositionally biased region" description="Acidic residues" evidence="1">
    <location>
        <begin position="569"/>
        <end position="595"/>
    </location>
</feature>
<feature type="region of interest" description="Disordered" evidence="1">
    <location>
        <begin position="205"/>
        <end position="226"/>
    </location>
</feature>
<gene>
    <name evidence="3" type="ORF">XNOV1_A014803</name>
</gene>
<name>A0AAV1G8M0_XYRNO</name>
<feature type="compositionally biased region" description="Basic and acidic residues" evidence="1">
    <location>
        <begin position="205"/>
        <end position="215"/>
    </location>
</feature>
<keyword evidence="4" id="KW-1185">Reference proteome</keyword>
<evidence type="ECO:0000259" key="2">
    <source>
        <dbReference type="PROSITE" id="PS50090"/>
    </source>
</evidence>
<dbReference type="Gene3D" id="1.10.10.60">
    <property type="entry name" value="Homeodomain-like"/>
    <property type="match status" value="2"/>
</dbReference>
<dbReference type="SUPFAM" id="SSF46689">
    <property type="entry name" value="Homeodomain-like"/>
    <property type="match status" value="2"/>
</dbReference>
<feature type="region of interest" description="Disordered" evidence="1">
    <location>
        <begin position="564"/>
        <end position="629"/>
    </location>
</feature>